<dbReference type="PANTHER" id="PTHR10173:SF57">
    <property type="entry name" value="PEPTIDE-METHIONINE (R)-S-OXIDE REDUCTASE"/>
    <property type="match status" value="1"/>
</dbReference>
<evidence type="ECO:0000256" key="2">
    <source>
        <dbReference type="ARBA" id="ARBA00023002"/>
    </source>
</evidence>
<evidence type="ECO:0000313" key="7">
    <source>
        <dbReference type="Proteomes" id="UP000010366"/>
    </source>
</evidence>
<dbReference type="PATRIC" id="fig|1173020.3.peg.275"/>
<evidence type="ECO:0000313" key="6">
    <source>
        <dbReference type="EMBL" id="AFY91534.1"/>
    </source>
</evidence>
<dbReference type="InterPro" id="IPR011057">
    <property type="entry name" value="Mss4-like_sf"/>
</dbReference>
<dbReference type="GO" id="GO:0033743">
    <property type="term" value="F:peptide-methionine (R)-S-oxide reductase activity"/>
    <property type="evidence" value="ECO:0007669"/>
    <property type="project" value="UniProtKB-EC"/>
</dbReference>
<keyword evidence="7" id="KW-1185">Reference proteome</keyword>
<dbReference type="NCBIfam" id="TIGR00357">
    <property type="entry name" value="peptide-methionine (R)-S-oxide reductase MsrB"/>
    <property type="match status" value="1"/>
</dbReference>
<feature type="domain" description="MsrB" evidence="5">
    <location>
        <begin position="56"/>
        <end position="177"/>
    </location>
</feature>
<proteinExistence type="predicted"/>
<feature type="transmembrane region" description="Helical" evidence="4">
    <location>
        <begin position="18"/>
        <end position="36"/>
    </location>
</feature>
<dbReference type="EC" id="1.8.4.12" evidence="1"/>
<keyword evidence="4" id="KW-0472">Membrane</keyword>
<name>K9UBD4_CHAP6</name>
<dbReference type="EMBL" id="CP003600">
    <property type="protein sequence ID" value="AFY91534.1"/>
    <property type="molecule type" value="Genomic_DNA"/>
</dbReference>
<dbReference type="PROSITE" id="PS51790">
    <property type="entry name" value="MSRB"/>
    <property type="match status" value="1"/>
</dbReference>
<dbReference type="PANTHER" id="PTHR10173">
    <property type="entry name" value="METHIONINE SULFOXIDE REDUCTASE"/>
    <property type="match status" value="1"/>
</dbReference>
<keyword evidence="4" id="KW-1133">Transmembrane helix</keyword>
<dbReference type="GO" id="GO:0006979">
    <property type="term" value="P:response to oxidative stress"/>
    <property type="evidence" value="ECO:0007669"/>
    <property type="project" value="InterPro"/>
</dbReference>
<protein>
    <recommendedName>
        <fullName evidence="1">peptide-methionine (R)-S-oxide reductase</fullName>
        <ecNumber evidence="1">1.8.4.12</ecNumber>
    </recommendedName>
</protein>
<organism evidence="6 7">
    <name type="scientific">Chamaesiphon minutus (strain ATCC 27169 / PCC 6605)</name>
    <dbReference type="NCBI Taxonomy" id="1173020"/>
    <lineage>
        <taxon>Bacteria</taxon>
        <taxon>Bacillati</taxon>
        <taxon>Cyanobacteriota</taxon>
        <taxon>Cyanophyceae</taxon>
        <taxon>Gomontiellales</taxon>
        <taxon>Chamaesiphonaceae</taxon>
        <taxon>Chamaesiphon</taxon>
    </lineage>
</organism>
<dbReference type="InterPro" id="IPR002579">
    <property type="entry name" value="Met_Sox_Rdtase_MsrB_dom"/>
</dbReference>
<dbReference type="STRING" id="1173020.Cha6605_0232"/>
<dbReference type="eggNOG" id="COG0229">
    <property type="taxonomic scope" value="Bacteria"/>
</dbReference>
<evidence type="ECO:0000256" key="3">
    <source>
        <dbReference type="ARBA" id="ARBA00048488"/>
    </source>
</evidence>
<dbReference type="KEGG" id="cmp:Cha6605_0232"/>
<keyword evidence="2" id="KW-0560">Oxidoreductase</keyword>
<evidence type="ECO:0000256" key="4">
    <source>
        <dbReference type="SAM" id="Phobius"/>
    </source>
</evidence>
<reference evidence="6 7" key="1">
    <citation type="submission" date="2012-05" db="EMBL/GenBank/DDBJ databases">
        <title>Finished chromosome of genome of Chamaesiphon sp. PCC 6605.</title>
        <authorList>
            <consortium name="US DOE Joint Genome Institute"/>
            <person name="Gugger M."/>
            <person name="Coursin T."/>
            <person name="Rippka R."/>
            <person name="Tandeau De Marsac N."/>
            <person name="Huntemann M."/>
            <person name="Wei C.-L."/>
            <person name="Han J."/>
            <person name="Detter J.C."/>
            <person name="Han C."/>
            <person name="Tapia R."/>
            <person name="Chen A."/>
            <person name="Kyrpides N."/>
            <person name="Mavromatis K."/>
            <person name="Markowitz V."/>
            <person name="Szeto E."/>
            <person name="Ivanova N."/>
            <person name="Pagani I."/>
            <person name="Pati A."/>
            <person name="Goodwin L."/>
            <person name="Nordberg H.P."/>
            <person name="Cantor M.N."/>
            <person name="Hua S.X."/>
            <person name="Woyke T."/>
            <person name="Kerfeld C.A."/>
        </authorList>
    </citation>
    <scope>NUCLEOTIDE SEQUENCE [LARGE SCALE GENOMIC DNA]</scope>
    <source>
        <strain evidence="7">ATCC 27169 / PCC 6605</strain>
    </source>
</reference>
<accession>K9UBD4</accession>
<keyword evidence="4" id="KW-0812">Transmembrane</keyword>
<dbReference type="Proteomes" id="UP000010366">
    <property type="component" value="Chromosome"/>
</dbReference>
<comment type="catalytic activity">
    <reaction evidence="3">
        <text>L-methionyl-[protein] + [thioredoxin]-disulfide + H2O = L-methionyl-(R)-S-oxide-[protein] + [thioredoxin]-dithiol</text>
        <dbReference type="Rhea" id="RHEA:24164"/>
        <dbReference type="Rhea" id="RHEA-COMP:10698"/>
        <dbReference type="Rhea" id="RHEA-COMP:10700"/>
        <dbReference type="Rhea" id="RHEA-COMP:12313"/>
        <dbReference type="Rhea" id="RHEA-COMP:12314"/>
        <dbReference type="ChEBI" id="CHEBI:15377"/>
        <dbReference type="ChEBI" id="CHEBI:16044"/>
        <dbReference type="ChEBI" id="CHEBI:29950"/>
        <dbReference type="ChEBI" id="CHEBI:45764"/>
        <dbReference type="ChEBI" id="CHEBI:50058"/>
        <dbReference type="EC" id="1.8.4.12"/>
    </reaction>
</comment>
<evidence type="ECO:0000256" key="1">
    <source>
        <dbReference type="ARBA" id="ARBA00012499"/>
    </source>
</evidence>
<sequence>MDCDRVDLDDPDKMQRRTLLSAALVPIGAASGLYFLSSQTSPMAKTQGEFEITKTDEEWKKILTPEQFKVLRQHGTERAGTSILDKEYGKGQFVCAGCDLPLFVSDTKFNSGTGWPSFNDPIPGAIETSVDKSFFSTRTEVHCRRCGGHLGHVFEDGPKPTGLRYCMNGVSMKFIPA</sequence>
<dbReference type="Gene3D" id="2.170.150.20">
    <property type="entry name" value="Peptide methionine sulfoxide reductase"/>
    <property type="match status" value="1"/>
</dbReference>
<dbReference type="HOGENOM" id="CLU_031040_8_2_3"/>
<gene>
    <name evidence="6" type="ORF">Cha6605_0232</name>
</gene>
<dbReference type="AlphaFoldDB" id="K9UBD4"/>
<dbReference type="GO" id="GO:0030091">
    <property type="term" value="P:protein repair"/>
    <property type="evidence" value="ECO:0007669"/>
    <property type="project" value="InterPro"/>
</dbReference>
<evidence type="ECO:0000259" key="5">
    <source>
        <dbReference type="PROSITE" id="PS51790"/>
    </source>
</evidence>
<dbReference type="GO" id="GO:0005737">
    <property type="term" value="C:cytoplasm"/>
    <property type="evidence" value="ECO:0007669"/>
    <property type="project" value="TreeGrafter"/>
</dbReference>
<dbReference type="Pfam" id="PF01641">
    <property type="entry name" value="SelR"/>
    <property type="match status" value="1"/>
</dbReference>
<dbReference type="InterPro" id="IPR028427">
    <property type="entry name" value="Met_Sox_Rdtase_MsrB"/>
</dbReference>
<dbReference type="SUPFAM" id="SSF51316">
    <property type="entry name" value="Mss4-like"/>
    <property type="match status" value="1"/>
</dbReference>